<gene>
    <name evidence="6" type="ORF">MHI_LOCUS262661</name>
</gene>
<evidence type="ECO:0000256" key="5">
    <source>
        <dbReference type="SAM" id="Phobius"/>
    </source>
</evidence>
<protein>
    <submittedName>
        <fullName evidence="6">Uncharacterized protein</fullName>
    </submittedName>
</protein>
<feature type="transmembrane region" description="Helical" evidence="5">
    <location>
        <begin position="165"/>
        <end position="186"/>
    </location>
</feature>
<comment type="subcellular location">
    <subcellularLocation>
        <location evidence="1">Membrane</location>
        <topology evidence="1">Multi-pass membrane protein</topology>
    </subcellularLocation>
</comment>
<evidence type="ECO:0000256" key="1">
    <source>
        <dbReference type="ARBA" id="ARBA00004141"/>
    </source>
</evidence>
<sequence length="261" mass="29365">LDVFGIVLLSFGTMLTTLTLYFAMDACHNIFHQKETSFYKTNCFTILSIYPVASVCSLTALGIPRTQLLSEAVTQIFLTIGLYRLYLLLIYVGRKKMAETPALKLQVGPCCCWLCLPFPNLRMTEANLSWLRLAVLQLPIIQGLIYCIFLSMSMEEPSLITHYGIYLQPFVMTSIFLGVYGLTVAVKSLEEIAAGKNCACFIERGRVVVLFALRWTKLNFIYTGGRDLRKKGGELSSRKPIKRSNDSFDSIVNDLIRGTTH</sequence>
<evidence type="ECO:0000256" key="2">
    <source>
        <dbReference type="ARBA" id="ARBA00022692"/>
    </source>
</evidence>
<keyword evidence="2 5" id="KW-0812">Transmembrane</keyword>
<keyword evidence="3 5" id="KW-1133">Transmembrane helix</keyword>
<evidence type="ECO:0000313" key="6">
    <source>
        <dbReference type="EMBL" id="CAD1472135.1"/>
    </source>
</evidence>
<feature type="transmembrane region" description="Helical" evidence="5">
    <location>
        <begin position="75"/>
        <end position="93"/>
    </location>
</feature>
<keyword evidence="7" id="KW-1185">Reference proteome</keyword>
<dbReference type="GO" id="GO:0016020">
    <property type="term" value="C:membrane"/>
    <property type="evidence" value="ECO:0007669"/>
    <property type="project" value="UniProtKB-SubCell"/>
</dbReference>
<dbReference type="AlphaFoldDB" id="A0A6V7GZZ5"/>
<evidence type="ECO:0000256" key="4">
    <source>
        <dbReference type="ARBA" id="ARBA00023136"/>
    </source>
</evidence>
<dbReference type="Proteomes" id="UP000752696">
    <property type="component" value="Unassembled WGS sequence"/>
</dbReference>
<organism evidence="6 7">
    <name type="scientific">Heterotrigona itama</name>
    <dbReference type="NCBI Taxonomy" id="395501"/>
    <lineage>
        <taxon>Eukaryota</taxon>
        <taxon>Metazoa</taxon>
        <taxon>Ecdysozoa</taxon>
        <taxon>Arthropoda</taxon>
        <taxon>Hexapoda</taxon>
        <taxon>Insecta</taxon>
        <taxon>Pterygota</taxon>
        <taxon>Neoptera</taxon>
        <taxon>Endopterygota</taxon>
        <taxon>Hymenoptera</taxon>
        <taxon>Apocrita</taxon>
        <taxon>Aculeata</taxon>
        <taxon>Apoidea</taxon>
        <taxon>Anthophila</taxon>
        <taxon>Apidae</taxon>
        <taxon>Heterotrigona</taxon>
    </lineage>
</organism>
<dbReference type="EMBL" id="CAJDYZ010005022">
    <property type="protein sequence ID" value="CAD1472135.1"/>
    <property type="molecule type" value="Genomic_DNA"/>
</dbReference>
<feature type="transmembrane region" description="Helical" evidence="5">
    <location>
        <begin position="44"/>
        <end position="63"/>
    </location>
</feature>
<dbReference type="InterPro" id="IPR005178">
    <property type="entry name" value="Ostalpha/TMEM184C"/>
</dbReference>
<feature type="non-terminal residue" evidence="6">
    <location>
        <position position="261"/>
    </location>
</feature>
<keyword evidence="4 5" id="KW-0472">Membrane</keyword>
<feature type="transmembrane region" description="Helical" evidence="5">
    <location>
        <begin position="130"/>
        <end position="153"/>
    </location>
</feature>
<evidence type="ECO:0000256" key="3">
    <source>
        <dbReference type="ARBA" id="ARBA00022989"/>
    </source>
</evidence>
<dbReference type="PANTHER" id="PTHR23423">
    <property type="entry name" value="ORGANIC SOLUTE TRANSPORTER-RELATED"/>
    <property type="match status" value="1"/>
</dbReference>
<evidence type="ECO:0000313" key="7">
    <source>
        <dbReference type="Proteomes" id="UP000752696"/>
    </source>
</evidence>
<proteinExistence type="predicted"/>
<dbReference type="SMART" id="SM01417">
    <property type="entry name" value="Solute_trans_a"/>
    <property type="match status" value="1"/>
</dbReference>
<accession>A0A6V7GZZ5</accession>
<comment type="caution">
    <text evidence="6">The sequence shown here is derived from an EMBL/GenBank/DDBJ whole genome shotgun (WGS) entry which is preliminary data.</text>
</comment>
<reference evidence="6" key="1">
    <citation type="submission" date="2020-07" db="EMBL/GenBank/DDBJ databases">
        <authorList>
            <person name="Nazaruddin N."/>
        </authorList>
    </citation>
    <scope>NUCLEOTIDE SEQUENCE</scope>
</reference>
<dbReference type="OrthoDB" id="5832279at2759"/>
<feature type="transmembrane region" description="Helical" evidence="5">
    <location>
        <begin position="6"/>
        <end position="23"/>
    </location>
</feature>
<dbReference type="Pfam" id="PF03619">
    <property type="entry name" value="Solute_trans_a"/>
    <property type="match status" value="1"/>
</dbReference>
<name>A0A6V7GZZ5_9HYME</name>